<dbReference type="AlphaFoldDB" id="A0A4Y7ILW3"/>
<keyword evidence="3" id="KW-1185">Reference proteome</keyword>
<dbReference type="Proteomes" id="UP000316621">
    <property type="component" value="Chromosome 2"/>
</dbReference>
<feature type="chain" id="PRO_5021189149" description="TNFR-Cys domain-containing protein" evidence="1">
    <location>
        <begin position="25"/>
        <end position="185"/>
    </location>
</feature>
<feature type="signal peptide" evidence="1">
    <location>
        <begin position="1"/>
        <end position="24"/>
    </location>
</feature>
<name>A0A4Y7ILW3_PAPSO</name>
<proteinExistence type="predicted"/>
<evidence type="ECO:0000313" key="2">
    <source>
        <dbReference type="EMBL" id="RZC49874.1"/>
    </source>
</evidence>
<evidence type="ECO:0000313" key="3">
    <source>
        <dbReference type="Proteomes" id="UP000316621"/>
    </source>
</evidence>
<keyword evidence="1" id="KW-0732">Signal</keyword>
<sequence>MMASCSSSPIFLCVFAMLALSAYSEMANDLIYKCPRQEDSYDWAEGTNCSSCANNCASKCLSLNKGATQLSCNDYPRIMNAVCNCCCTPHTPPPPPPSPSPSPLPPTPAGDNCNKPGDAYSETTFTTLDCSYCKNWCQEDCLGKVVSNKCSMGESLFVTRCKCCCNETPELEVNVVKEIVRLNAH</sequence>
<dbReference type="EMBL" id="CM010716">
    <property type="protein sequence ID" value="RZC49874.1"/>
    <property type="molecule type" value="Genomic_DNA"/>
</dbReference>
<organism evidence="2 3">
    <name type="scientific">Papaver somniferum</name>
    <name type="common">Opium poppy</name>
    <dbReference type="NCBI Taxonomy" id="3469"/>
    <lineage>
        <taxon>Eukaryota</taxon>
        <taxon>Viridiplantae</taxon>
        <taxon>Streptophyta</taxon>
        <taxon>Embryophyta</taxon>
        <taxon>Tracheophyta</taxon>
        <taxon>Spermatophyta</taxon>
        <taxon>Magnoliopsida</taxon>
        <taxon>Ranunculales</taxon>
        <taxon>Papaveraceae</taxon>
        <taxon>Papaveroideae</taxon>
        <taxon>Papaver</taxon>
    </lineage>
</organism>
<evidence type="ECO:0008006" key="4">
    <source>
        <dbReference type="Google" id="ProtNLM"/>
    </source>
</evidence>
<gene>
    <name evidence="2" type="ORF">C5167_018298</name>
</gene>
<reference evidence="2 3" key="1">
    <citation type="journal article" date="2018" name="Science">
        <title>The opium poppy genome and morphinan production.</title>
        <authorList>
            <person name="Guo L."/>
            <person name="Winzer T."/>
            <person name="Yang X."/>
            <person name="Li Y."/>
            <person name="Ning Z."/>
            <person name="He Z."/>
            <person name="Teodor R."/>
            <person name="Lu Y."/>
            <person name="Bowser T.A."/>
            <person name="Graham I.A."/>
            <person name="Ye K."/>
        </authorList>
    </citation>
    <scope>NUCLEOTIDE SEQUENCE [LARGE SCALE GENOMIC DNA]</scope>
    <source>
        <strain evidence="3">cv. HN1</strain>
        <tissue evidence="2">Leaves</tissue>
    </source>
</reference>
<evidence type="ECO:0000256" key="1">
    <source>
        <dbReference type="SAM" id="SignalP"/>
    </source>
</evidence>
<accession>A0A4Y7ILW3</accession>
<dbReference type="Gramene" id="RZC49874">
    <property type="protein sequence ID" value="RZC49874"/>
    <property type="gene ID" value="C5167_018298"/>
</dbReference>
<protein>
    <recommendedName>
        <fullName evidence="4">TNFR-Cys domain-containing protein</fullName>
    </recommendedName>
</protein>